<comment type="caution">
    <text evidence="6">The sequence shown here is derived from an EMBL/GenBank/DDBJ whole genome shotgun (WGS) entry which is preliminary data.</text>
</comment>
<name>A0A9D2FTT8_9FIRM</name>
<reference evidence="6" key="1">
    <citation type="journal article" date="2021" name="PeerJ">
        <title>Extensive microbial diversity within the chicken gut microbiome revealed by metagenomics and culture.</title>
        <authorList>
            <person name="Gilroy R."/>
            <person name="Ravi A."/>
            <person name="Getino M."/>
            <person name="Pursley I."/>
            <person name="Horton D.L."/>
            <person name="Alikhan N.F."/>
            <person name="Baker D."/>
            <person name="Gharbi K."/>
            <person name="Hall N."/>
            <person name="Watson M."/>
            <person name="Adriaenssens E.M."/>
            <person name="Foster-Nyarko E."/>
            <person name="Jarju S."/>
            <person name="Secka A."/>
            <person name="Antonio M."/>
            <person name="Oren A."/>
            <person name="Chaudhuri R.R."/>
            <person name="La Ragione R."/>
            <person name="Hildebrand F."/>
            <person name="Pallen M.J."/>
        </authorList>
    </citation>
    <scope>NUCLEOTIDE SEQUENCE</scope>
    <source>
        <strain evidence="6">1068</strain>
    </source>
</reference>
<dbReference type="PANTHER" id="PTHR42693">
    <property type="entry name" value="ARYLSULFATASE FAMILY MEMBER"/>
    <property type="match status" value="1"/>
</dbReference>
<proteinExistence type="inferred from homology"/>
<keyword evidence="4" id="KW-0106">Calcium</keyword>
<evidence type="ECO:0000256" key="4">
    <source>
        <dbReference type="ARBA" id="ARBA00022837"/>
    </source>
</evidence>
<dbReference type="CDD" id="cd16152">
    <property type="entry name" value="sulfatase_like"/>
    <property type="match status" value="1"/>
</dbReference>
<feature type="domain" description="Sulfatase N-terminal" evidence="5">
    <location>
        <begin position="4"/>
        <end position="330"/>
    </location>
</feature>
<evidence type="ECO:0000313" key="6">
    <source>
        <dbReference type="EMBL" id="HIZ66496.1"/>
    </source>
</evidence>
<dbReference type="Gene3D" id="3.40.720.10">
    <property type="entry name" value="Alkaline Phosphatase, subunit A"/>
    <property type="match status" value="1"/>
</dbReference>
<dbReference type="GO" id="GO:0004065">
    <property type="term" value="F:arylsulfatase activity"/>
    <property type="evidence" value="ECO:0007669"/>
    <property type="project" value="TreeGrafter"/>
</dbReference>
<evidence type="ECO:0000313" key="7">
    <source>
        <dbReference type="Proteomes" id="UP000824056"/>
    </source>
</evidence>
<dbReference type="AlphaFoldDB" id="A0A9D2FTT8"/>
<evidence type="ECO:0000256" key="2">
    <source>
        <dbReference type="ARBA" id="ARBA00022723"/>
    </source>
</evidence>
<keyword evidence="3 6" id="KW-0378">Hydrolase</keyword>
<dbReference type="PROSITE" id="PS00149">
    <property type="entry name" value="SULFATASE_2"/>
    <property type="match status" value="1"/>
</dbReference>
<dbReference type="InterPro" id="IPR050738">
    <property type="entry name" value="Sulfatase"/>
</dbReference>
<reference evidence="6" key="2">
    <citation type="submission" date="2021-04" db="EMBL/GenBank/DDBJ databases">
        <authorList>
            <person name="Gilroy R."/>
        </authorList>
    </citation>
    <scope>NUCLEOTIDE SEQUENCE</scope>
    <source>
        <strain evidence="6">1068</strain>
    </source>
</reference>
<dbReference type="EMBL" id="DXBG01000268">
    <property type="protein sequence ID" value="HIZ66496.1"/>
    <property type="molecule type" value="Genomic_DNA"/>
</dbReference>
<accession>A0A9D2FTT8</accession>
<dbReference type="Proteomes" id="UP000824056">
    <property type="component" value="Unassembled WGS sequence"/>
</dbReference>
<evidence type="ECO:0000256" key="3">
    <source>
        <dbReference type="ARBA" id="ARBA00022801"/>
    </source>
</evidence>
<dbReference type="InterPro" id="IPR017850">
    <property type="entry name" value="Alkaline_phosphatase_core_sf"/>
</dbReference>
<dbReference type="InterPro" id="IPR000917">
    <property type="entry name" value="Sulfatase_N"/>
</dbReference>
<evidence type="ECO:0000259" key="5">
    <source>
        <dbReference type="Pfam" id="PF00884"/>
    </source>
</evidence>
<keyword evidence="2" id="KW-0479">Metal-binding</keyword>
<evidence type="ECO:0000256" key="1">
    <source>
        <dbReference type="ARBA" id="ARBA00008779"/>
    </source>
</evidence>
<dbReference type="Pfam" id="PF00884">
    <property type="entry name" value="Sulfatase"/>
    <property type="match status" value="1"/>
</dbReference>
<dbReference type="PANTHER" id="PTHR42693:SF53">
    <property type="entry name" value="ENDO-4-O-SULFATASE"/>
    <property type="match status" value="1"/>
</dbReference>
<sequence>MKGPNIVFYFADQQRWDTLGCYGQKLDVTPNLDKLAAQGVRFENAFTCQPVCGPARACLQSGRYPTQIGCHRNAQALPENITTLADCFSQAGYETAYVGKWHLASNRSSYTAPVDQENYETRAVPEERRGGYKDFWMAADVLEATSHGYDGYVFDKEGRKREFIGYRADAVNNFAIHYLHQCSGEKPFFLFISQIEPHHQNDHGRFEGPDGSKERFKDFCPPPDMKEGQGDWAQNYPDYLGQCHSLDENVGRLVDTLKDRGLWDNTILFYTSDHGCHFCTRNQEYKRSCHESSIHIPLIVRGGDFAGGQVLSELVSLIDLPATLLDCAGIPKPKEFQGKSLKGLVTKTEENWDDCVFIQISESEIGRAIRTRKWKYSVAAKEDPWEYSGAQVYEEKYLYDLEEDPWEQHNLAADSRYEEVRKKLREKLLDCMEQAGEERPEIRAKEKLQ</sequence>
<gene>
    <name evidence="6" type="ORF">H9809_11480</name>
</gene>
<dbReference type="SUPFAM" id="SSF53649">
    <property type="entry name" value="Alkaline phosphatase-like"/>
    <property type="match status" value="1"/>
</dbReference>
<protein>
    <submittedName>
        <fullName evidence="6">Sulfatase-like hydrolase/transferase</fullName>
    </submittedName>
</protein>
<comment type="similarity">
    <text evidence="1">Belongs to the sulfatase family.</text>
</comment>
<dbReference type="InterPro" id="IPR024607">
    <property type="entry name" value="Sulfatase_CS"/>
</dbReference>
<dbReference type="GO" id="GO:0046872">
    <property type="term" value="F:metal ion binding"/>
    <property type="evidence" value="ECO:0007669"/>
    <property type="project" value="UniProtKB-KW"/>
</dbReference>
<organism evidence="6 7">
    <name type="scientific">Candidatus Blautia pullicola</name>
    <dbReference type="NCBI Taxonomy" id="2838498"/>
    <lineage>
        <taxon>Bacteria</taxon>
        <taxon>Bacillati</taxon>
        <taxon>Bacillota</taxon>
        <taxon>Clostridia</taxon>
        <taxon>Lachnospirales</taxon>
        <taxon>Lachnospiraceae</taxon>
        <taxon>Blautia</taxon>
    </lineage>
</organism>